<evidence type="ECO:0000313" key="2">
    <source>
        <dbReference type="EMBL" id="CAF1689267.1"/>
    </source>
</evidence>
<evidence type="ECO:0000313" key="3">
    <source>
        <dbReference type="Proteomes" id="UP000663828"/>
    </source>
</evidence>
<comment type="caution">
    <text evidence="2">The sequence shown here is derived from an EMBL/GenBank/DDBJ whole genome shotgun (WGS) entry which is preliminary data.</text>
</comment>
<accession>A0A816HML4</accession>
<protein>
    <submittedName>
        <fullName evidence="2">Uncharacterized protein</fullName>
    </submittedName>
</protein>
<reference evidence="2" key="1">
    <citation type="submission" date="2021-02" db="EMBL/GenBank/DDBJ databases">
        <authorList>
            <person name="Nowell W R."/>
        </authorList>
    </citation>
    <scope>NUCLEOTIDE SEQUENCE</scope>
</reference>
<dbReference type="EMBL" id="CAJNOR010019087">
    <property type="protein sequence ID" value="CAF1689267.1"/>
    <property type="molecule type" value="Genomic_DNA"/>
</dbReference>
<keyword evidence="3" id="KW-1185">Reference proteome</keyword>
<proteinExistence type="predicted"/>
<gene>
    <name evidence="2" type="ORF">XAT740_LOCUS63229</name>
</gene>
<keyword evidence="1" id="KW-0175">Coiled coil</keyword>
<sequence>MAMANNKKQCFVCNKDKIIYPCRGCSKEFCFEDLTKHLQSLNEDFNMIINDYDQFRDEINQKQPVSSLMKQIDQWEKKSIELIQQTAQQYRNILIQNEEENFDKLKKKFDEITEKMKKVQKENEFNELDLNYLKDQLMEMKKQSENLLEMNSKE</sequence>
<evidence type="ECO:0000256" key="1">
    <source>
        <dbReference type="SAM" id="Coils"/>
    </source>
</evidence>
<organism evidence="2 3">
    <name type="scientific">Adineta ricciae</name>
    <name type="common">Rotifer</name>
    <dbReference type="NCBI Taxonomy" id="249248"/>
    <lineage>
        <taxon>Eukaryota</taxon>
        <taxon>Metazoa</taxon>
        <taxon>Spiralia</taxon>
        <taxon>Gnathifera</taxon>
        <taxon>Rotifera</taxon>
        <taxon>Eurotatoria</taxon>
        <taxon>Bdelloidea</taxon>
        <taxon>Adinetida</taxon>
        <taxon>Adinetidae</taxon>
        <taxon>Adineta</taxon>
    </lineage>
</organism>
<feature type="coiled-coil region" evidence="1">
    <location>
        <begin position="38"/>
        <end position="150"/>
    </location>
</feature>
<name>A0A816HML4_ADIRI</name>
<feature type="non-terminal residue" evidence="2">
    <location>
        <position position="154"/>
    </location>
</feature>
<dbReference type="AlphaFoldDB" id="A0A816HML4"/>
<dbReference type="Proteomes" id="UP000663828">
    <property type="component" value="Unassembled WGS sequence"/>
</dbReference>